<dbReference type="AlphaFoldDB" id="A0A4P8IYJ5"/>
<accession>A0A4P8IYJ5</accession>
<dbReference type="Proteomes" id="UP000298656">
    <property type="component" value="Chromosome 2"/>
</dbReference>
<protein>
    <submittedName>
        <fullName evidence="1">Uncharacterized protein</fullName>
    </submittedName>
</protein>
<dbReference type="KEGG" id="tvl:FAZ95_37010"/>
<proteinExistence type="predicted"/>
<evidence type="ECO:0000313" key="2">
    <source>
        <dbReference type="Proteomes" id="UP000298656"/>
    </source>
</evidence>
<organism evidence="1 2">
    <name type="scientific">Trinickia violacea</name>
    <dbReference type="NCBI Taxonomy" id="2571746"/>
    <lineage>
        <taxon>Bacteria</taxon>
        <taxon>Pseudomonadati</taxon>
        <taxon>Pseudomonadota</taxon>
        <taxon>Betaproteobacteria</taxon>
        <taxon>Burkholderiales</taxon>
        <taxon>Burkholderiaceae</taxon>
        <taxon>Trinickia</taxon>
    </lineage>
</organism>
<sequence length="188" mass="21040">MRASIRAEYERELETWKSNLKRDSDAALERVKAGLAREVAEHQTAAALRMQRRFDAVSTCYIALRALYIAALDATTSFADTSPTAVHRDLDELRTCAGVCKDALEKHRMDLPAELVRRCDALLGELASIAGSWQYHIEVLNTPLAERAALHFDRVGEVHKPLEALERELRELLGESTTLDASATFHSH</sequence>
<name>A0A4P8IYJ5_9BURK</name>
<dbReference type="EMBL" id="CP040078">
    <property type="protein sequence ID" value="QCP54498.1"/>
    <property type="molecule type" value="Genomic_DNA"/>
</dbReference>
<reference evidence="1 2" key="1">
    <citation type="submission" date="2019-05" db="EMBL/GenBank/DDBJ databases">
        <title>Burkholderia sp. DHOD12, isolated from subtropical forest soil.</title>
        <authorList>
            <person name="Gao Z.-H."/>
            <person name="Qiu L.-H."/>
        </authorList>
    </citation>
    <scope>NUCLEOTIDE SEQUENCE [LARGE SCALE GENOMIC DNA]</scope>
    <source>
        <strain evidence="1 2">DHOD12</strain>
    </source>
</reference>
<gene>
    <name evidence="1" type="ORF">FAZ95_37010</name>
</gene>
<keyword evidence="2" id="KW-1185">Reference proteome</keyword>
<evidence type="ECO:0000313" key="1">
    <source>
        <dbReference type="EMBL" id="QCP54498.1"/>
    </source>
</evidence>
<dbReference type="RefSeq" id="WP_137337259.1">
    <property type="nucleotide sequence ID" value="NZ_CP040078.1"/>
</dbReference>